<keyword evidence="2" id="KW-1185">Reference proteome</keyword>
<dbReference type="RefSeq" id="XP_049145994.1">
    <property type="nucleotide sequence ID" value="XM_049288850.1"/>
</dbReference>
<dbReference type="AlphaFoldDB" id="A0A9Q8SVM5"/>
<reference evidence="1" key="1">
    <citation type="journal article" date="2021" name="Mol. Plant Microbe Interact.">
        <title>Complete Genome Sequence of the Plant-Pathogenic Fungus Colletotrichum lupini.</title>
        <authorList>
            <person name="Baroncelli R."/>
            <person name="Pensec F."/>
            <person name="Da Lio D."/>
            <person name="Boufleur T."/>
            <person name="Vicente I."/>
            <person name="Sarrocco S."/>
            <person name="Picot A."/>
            <person name="Baraldi E."/>
            <person name="Sukno S."/>
            <person name="Thon M."/>
            <person name="Le Floch G."/>
        </authorList>
    </citation>
    <scope>NUCLEOTIDE SEQUENCE</scope>
    <source>
        <strain evidence="1">IMI 504893</strain>
    </source>
</reference>
<name>A0A9Q8SVM5_9PEZI</name>
<protein>
    <submittedName>
        <fullName evidence="1">Uncharacterized protein</fullName>
    </submittedName>
</protein>
<dbReference type="Proteomes" id="UP000830671">
    <property type="component" value="Chromosome 5"/>
</dbReference>
<evidence type="ECO:0000313" key="1">
    <source>
        <dbReference type="EMBL" id="UQC84376.1"/>
    </source>
</evidence>
<dbReference type="GeneID" id="73343860"/>
<proteinExistence type="predicted"/>
<sequence length="132" mass="15443">MPSNHKQGGKAWKGCITEVLTKAEDEREASCIFVVLIFCVGWTPYISRVLSGRLTNSHFLSTYKKPRRTIVSRKVELELRLVWVIYGAELFENPDRTTLDPSFKWFRHWEGPFPLETARYIFPTEYKQAAEE</sequence>
<accession>A0A9Q8SVM5</accession>
<dbReference type="EMBL" id="CP019477">
    <property type="protein sequence ID" value="UQC84376.1"/>
    <property type="molecule type" value="Genomic_DNA"/>
</dbReference>
<dbReference type="KEGG" id="clup:CLUP02_09872"/>
<gene>
    <name evidence="1" type="ORF">CLUP02_09872</name>
</gene>
<organism evidence="1 2">
    <name type="scientific">Colletotrichum lupini</name>
    <dbReference type="NCBI Taxonomy" id="145971"/>
    <lineage>
        <taxon>Eukaryota</taxon>
        <taxon>Fungi</taxon>
        <taxon>Dikarya</taxon>
        <taxon>Ascomycota</taxon>
        <taxon>Pezizomycotina</taxon>
        <taxon>Sordariomycetes</taxon>
        <taxon>Hypocreomycetidae</taxon>
        <taxon>Glomerellales</taxon>
        <taxon>Glomerellaceae</taxon>
        <taxon>Colletotrichum</taxon>
        <taxon>Colletotrichum acutatum species complex</taxon>
    </lineage>
</organism>
<evidence type="ECO:0000313" key="2">
    <source>
        <dbReference type="Proteomes" id="UP000830671"/>
    </source>
</evidence>